<comment type="caution">
    <text evidence="3">The sequence shown here is derived from an EMBL/GenBank/DDBJ whole genome shotgun (WGS) entry which is preliminary data.</text>
</comment>
<dbReference type="CDD" id="cd00635">
    <property type="entry name" value="PLPDE_III_YBL036c_like"/>
    <property type="match status" value="1"/>
</dbReference>
<dbReference type="PROSITE" id="PS01211">
    <property type="entry name" value="UPF0001"/>
    <property type="match status" value="1"/>
</dbReference>
<dbReference type="PIRSF" id="PIRSF004848">
    <property type="entry name" value="YBL036c_PLPDEIII"/>
    <property type="match status" value="1"/>
</dbReference>
<organism evidence="3">
    <name type="scientific">bioreactor metagenome</name>
    <dbReference type="NCBI Taxonomy" id="1076179"/>
    <lineage>
        <taxon>unclassified sequences</taxon>
        <taxon>metagenomes</taxon>
        <taxon>ecological metagenomes</taxon>
    </lineage>
</organism>
<proteinExistence type="inferred from homology"/>
<dbReference type="Pfam" id="PF01168">
    <property type="entry name" value="Ala_racemase_N"/>
    <property type="match status" value="1"/>
</dbReference>
<accession>A0A644YJN5</accession>
<dbReference type="FunFam" id="3.20.20.10:FF:000018">
    <property type="entry name" value="Pyridoxal phosphate homeostasis protein"/>
    <property type="match status" value="1"/>
</dbReference>
<dbReference type="AlphaFoldDB" id="A0A644YJN5"/>
<dbReference type="PANTHER" id="PTHR10146:SF14">
    <property type="entry name" value="PYRIDOXAL PHOSPHATE HOMEOSTASIS PROTEIN"/>
    <property type="match status" value="1"/>
</dbReference>
<evidence type="ECO:0000259" key="2">
    <source>
        <dbReference type="Pfam" id="PF01168"/>
    </source>
</evidence>
<dbReference type="HAMAP" id="MF_02087">
    <property type="entry name" value="PLP_homeostasis"/>
    <property type="match status" value="1"/>
</dbReference>
<dbReference type="InterPro" id="IPR001608">
    <property type="entry name" value="Ala_racemase_N"/>
</dbReference>
<dbReference type="NCBIfam" id="TIGR00044">
    <property type="entry name" value="YggS family pyridoxal phosphate-dependent enzyme"/>
    <property type="match status" value="1"/>
</dbReference>
<dbReference type="InterPro" id="IPR029066">
    <property type="entry name" value="PLP-binding_barrel"/>
</dbReference>
<dbReference type="Gene3D" id="3.20.20.10">
    <property type="entry name" value="Alanine racemase"/>
    <property type="match status" value="1"/>
</dbReference>
<dbReference type="InterPro" id="IPR011078">
    <property type="entry name" value="PyrdxlP_homeostasis"/>
</dbReference>
<reference evidence="3" key="1">
    <citation type="submission" date="2019-08" db="EMBL/GenBank/DDBJ databases">
        <authorList>
            <person name="Kucharzyk K."/>
            <person name="Murdoch R.W."/>
            <person name="Higgins S."/>
            <person name="Loffler F."/>
        </authorList>
    </citation>
    <scope>NUCLEOTIDE SEQUENCE</scope>
</reference>
<gene>
    <name evidence="3" type="primary">yggS_9</name>
    <name evidence="3" type="ORF">SDC9_75033</name>
</gene>
<dbReference type="GO" id="GO:0030170">
    <property type="term" value="F:pyridoxal phosphate binding"/>
    <property type="evidence" value="ECO:0007669"/>
    <property type="project" value="InterPro"/>
</dbReference>
<sequence>MANSIADNYLKVSNQIVQTARKAGRSAEDVKLVVVTKGQSVQKIAEVIQAGATDLGENYPEETTQKISEMDQVASAVSWHMIGHLQSRKIKFVVDHFSMMHSIDRPSIAVELNAKLDRSLDVFLEVNLSGEESKGGFQVSNPQTWAMFCETVLGLQKLDRLRIVGLMTMPPYTEDPEASRSVFRLCRELRDFVQKETRLISIAQLSMGTSLDYNVAVEEGATYVRVGEAIMGARDYSKKV</sequence>
<evidence type="ECO:0000313" key="3">
    <source>
        <dbReference type="EMBL" id="MPM28507.1"/>
    </source>
</evidence>
<evidence type="ECO:0000256" key="1">
    <source>
        <dbReference type="ARBA" id="ARBA00022898"/>
    </source>
</evidence>
<name>A0A644YJN5_9ZZZZ</name>
<dbReference type="SUPFAM" id="SSF51419">
    <property type="entry name" value="PLP-binding barrel"/>
    <property type="match status" value="1"/>
</dbReference>
<feature type="domain" description="Alanine racemase N-terminal" evidence="2">
    <location>
        <begin position="20"/>
        <end position="234"/>
    </location>
</feature>
<keyword evidence="1" id="KW-0663">Pyridoxal phosphate</keyword>
<dbReference type="PANTHER" id="PTHR10146">
    <property type="entry name" value="PROLINE SYNTHETASE CO-TRANSCRIBED BACTERIAL HOMOLOG PROTEIN"/>
    <property type="match status" value="1"/>
</dbReference>
<protein>
    <submittedName>
        <fullName evidence="3">Pyridoxal phosphate homeostasis protein</fullName>
    </submittedName>
</protein>
<dbReference type="EMBL" id="VSSQ01005274">
    <property type="protein sequence ID" value="MPM28507.1"/>
    <property type="molecule type" value="Genomic_DNA"/>
</dbReference>